<protein>
    <submittedName>
        <fullName evidence="2">Uncharacterized protein</fullName>
    </submittedName>
</protein>
<keyword evidence="3" id="KW-1185">Reference proteome</keyword>
<keyword evidence="1" id="KW-1133">Transmembrane helix</keyword>
<dbReference type="RefSeq" id="WP_166931047.1">
    <property type="nucleotide sequence ID" value="NZ_BAAADD010000001.1"/>
</dbReference>
<accession>A0ABN1E4F4</accession>
<keyword evidence="1" id="KW-0472">Membrane</keyword>
<evidence type="ECO:0000313" key="2">
    <source>
        <dbReference type="EMBL" id="GAA0558891.1"/>
    </source>
</evidence>
<comment type="caution">
    <text evidence="2">The sequence shown here is derived from an EMBL/GenBank/DDBJ whole genome shotgun (WGS) entry which is preliminary data.</text>
</comment>
<name>A0ABN1E4F4_9PROT</name>
<gene>
    <name evidence="2" type="ORF">GCM10008942_04210</name>
</gene>
<reference evidence="2 3" key="1">
    <citation type="journal article" date="2019" name="Int. J. Syst. Evol. Microbiol.">
        <title>The Global Catalogue of Microorganisms (GCM) 10K type strain sequencing project: providing services to taxonomists for standard genome sequencing and annotation.</title>
        <authorList>
            <consortium name="The Broad Institute Genomics Platform"/>
            <consortium name="The Broad Institute Genome Sequencing Center for Infectious Disease"/>
            <person name="Wu L."/>
            <person name="Ma J."/>
        </authorList>
    </citation>
    <scope>NUCLEOTIDE SEQUENCE [LARGE SCALE GENOMIC DNA]</scope>
    <source>
        <strain evidence="2 3">JCM 15089</strain>
    </source>
</reference>
<dbReference type="Proteomes" id="UP001499951">
    <property type="component" value="Unassembled WGS sequence"/>
</dbReference>
<keyword evidence="1" id="KW-0812">Transmembrane</keyword>
<organism evidence="2 3">
    <name type="scientific">Rhizomicrobium electricum</name>
    <dbReference type="NCBI Taxonomy" id="480070"/>
    <lineage>
        <taxon>Bacteria</taxon>
        <taxon>Pseudomonadati</taxon>
        <taxon>Pseudomonadota</taxon>
        <taxon>Alphaproteobacteria</taxon>
        <taxon>Micropepsales</taxon>
        <taxon>Micropepsaceae</taxon>
        <taxon>Rhizomicrobium</taxon>
    </lineage>
</organism>
<sequence length="54" mass="5862">MSLMGGLVEHPISHTVAAPKRADLGDWIVRHAWRLAIGFSVMVWLIIAAIVALA</sequence>
<evidence type="ECO:0000256" key="1">
    <source>
        <dbReference type="SAM" id="Phobius"/>
    </source>
</evidence>
<evidence type="ECO:0000313" key="3">
    <source>
        <dbReference type="Proteomes" id="UP001499951"/>
    </source>
</evidence>
<feature type="transmembrane region" description="Helical" evidence="1">
    <location>
        <begin position="32"/>
        <end position="53"/>
    </location>
</feature>
<proteinExistence type="predicted"/>
<dbReference type="EMBL" id="BAAADD010000001">
    <property type="protein sequence ID" value="GAA0558891.1"/>
    <property type="molecule type" value="Genomic_DNA"/>
</dbReference>